<dbReference type="EMBL" id="ABJB010637426">
    <property type="status" value="NOT_ANNOTATED_CDS"/>
    <property type="molecule type" value="Genomic_DNA"/>
</dbReference>
<reference evidence="1 3" key="1">
    <citation type="submission" date="2008-03" db="EMBL/GenBank/DDBJ databases">
        <title>Annotation of Ixodes scapularis.</title>
        <authorList>
            <consortium name="Ixodes scapularis Genome Project Consortium"/>
            <person name="Caler E."/>
            <person name="Hannick L.I."/>
            <person name="Bidwell S."/>
            <person name="Joardar V."/>
            <person name="Thiagarajan M."/>
            <person name="Amedeo P."/>
            <person name="Galinsky K.J."/>
            <person name="Schobel S."/>
            <person name="Inman J."/>
            <person name="Hostetler J."/>
            <person name="Miller J."/>
            <person name="Hammond M."/>
            <person name="Megy K."/>
            <person name="Lawson D."/>
            <person name="Kodira C."/>
            <person name="Sutton G."/>
            <person name="Meyer J."/>
            <person name="Hill C.A."/>
            <person name="Birren B."/>
            <person name="Nene V."/>
            <person name="Collins F."/>
            <person name="Alarcon-Chaidez F."/>
            <person name="Wikel S."/>
            <person name="Strausberg R."/>
        </authorList>
    </citation>
    <scope>NUCLEOTIDE SEQUENCE [LARGE SCALE GENOMIC DNA]</scope>
    <source>
        <strain evidence="3">Wikel</strain>
        <strain evidence="1">Wikel colony</strain>
    </source>
</reference>
<gene>
    <name evidence="1" type="ORF">IscW_ISCW012916</name>
</gene>
<evidence type="ECO:0000313" key="2">
    <source>
        <dbReference type="EnsemblMetazoa" id="ISCW012916-PA"/>
    </source>
</evidence>
<organism>
    <name type="scientific">Ixodes scapularis</name>
    <name type="common">Black-legged tick</name>
    <name type="synonym">Deer tick</name>
    <dbReference type="NCBI Taxonomy" id="6945"/>
    <lineage>
        <taxon>Eukaryota</taxon>
        <taxon>Metazoa</taxon>
        <taxon>Ecdysozoa</taxon>
        <taxon>Arthropoda</taxon>
        <taxon>Chelicerata</taxon>
        <taxon>Arachnida</taxon>
        <taxon>Acari</taxon>
        <taxon>Parasitiformes</taxon>
        <taxon>Ixodida</taxon>
        <taxon>Ixodoidea</taxon>
        <taxon>Ixodidae</taxon>
        <taxon>Ixodinae</taxon>
        <taxon>Ixodes</taxon>
    </lineage>
</organism>
<dbReference type="EMBL" id="DS931411">
    <property type="protein sequence ID" value="EEC17934.1"/>
    <property type="molecule type" value="Genomic_DNA"/>
</dbReference>
<dbReference type="HOGENOM" id="CLU_2322936_0_0_1"/>
<dbReference type="VEuPathDB" id="VectorBase:ISCW012916"/>
<dbReference type="AlphaFoldDB" id="B7QGG2"/>
<proteinExistence type="predicted"/>
<evidence type="ECO:0000313" key="1">
    <source>
        <dbReference type="EMBL" id="EEC17934.1"/>
    </source>
</evidence>
<accession>B7QGG2</accession>
<evidence type="ECO:0000313" key="3">
    <source>
        <dbReference type="Proteomes" id="UP000001555"/>
    </source>
</evidence>
<dbReference type="InParanoid" id="B7QGG2"/>
<protein>
    <submittedName>
        <fullName evidence="1 2">Uncharacterized protein</fullName>
    </submittedName>
</protein>
<dbReference type="PaxDb" id="6945-B7QGG2"/>
<dbReference type="EnsemblMetazoa" id="ISCW012916-RA">
    <property type="protein sequence ID" value="ISCW012916-PA"/>
    <property type="gene ID" value="ISCW012916"/>
</dbReference>
<dbReference type="VEuPathDB" id="VectorBase:ISCI012916"/>
<sequence length="99" mass="11094">MGNRLGQLGWTILWKPHFPLPGGMLKPYLVAFKDQDTLILDAQVVGTGMGLGFLHHQKVEKYSEPLPQLAARAGRSGNLHTSIITLNFREVWSPECMEH</sequence>
<name>B7QGG2_IXOSC</name>
<dbReference type="Proteomes" id="UP000001555">
    <property type="component" value="Unassembled WGS sequence"/>
</dbReference>
<reference evidence="2" key="2">
    <citation type="submission" date="2020-05" db="UniProtKB">
        <authorList>
            <consortium name="EnsemblMetazoa"/>
        </authorList>
    </citation>
    <scope>IDENTIFICATION</scope>
    <source>
        <strain evidence="2">wikel</strain>
    </source>
</reference>
<keyword evidence="3" id="KW-1185">Reference proteome</keyword>
<dbReference type="VEuPathDB" id="VectorBase:ISCP_036963"/>
<dbReference type="OrthoDB" id="8197512at2759"/>